<dbReference type="AlphaFoldDB" id="A0A2M6W6S3"/>
<reference evidence="3" key="1">
    <citation type="submission" date="2017-09" db="EMBL/GenBank/DDBJ databases">
        <title>Depth-based differentiation of microbial function through sediment-hosted aquifers and enrichment of novel symbionts in the deep terrestrial subsurface.</title>
        <authorList>
            <person name="Probst A.J."/>
            <person name="Ladd B."/>
            <person name="Jarett J.K."/>
            <person name="Geller-Mcgrath D.E."/>
            <person name="Sieber C.M.K."/>
            <person name="Emerson J.B."/>
            <person name="Anantharaman K."/>
            <person name="Thomas B.C."/>
            <person name="Malmstrom R."/>
            <person name="Stieglmeier M."/>
            <person name="Klingl A."/>
            <person name="Woyke T."/>
            <person name="Ryan C.M."/>
            <person name="Banfield J.F."/>
        </authorList>
    </citation>
    <scope>NUCLEOTIDE SEQUENCE [LARGE SCALE GENOMIC DNA]</scope>
</reference>
<name>A0A2M6W6S3_9BACT</name>
<sequence>MDFFHRFVRWCNDDDFKAGMTTFMILVVGWFVTFVIAVVVALVSHKHDIYPAILTCGFLASIVVVVLYMVMIVVIWKHSRR</sequence>
<keyword evidence="1" id="KW-0812">Transmembrane</keyword>
<evidence type="ECO:0000256" key="1">
    <source>
        <dbReference type="SAM" id="Phobius"/>
    </source>
</evidence>
<accession>A0A2M6W6S3</accession>
<keyword evidence="1" id="KW-0472">Membrane</keyword>
<protein>
    <submittedName>
        <fullName evidence="2">Uncharacterized protein</fullName>
    </submittedName>
</protein>
<dbReference type="Proteomes" id="UP000231426">
    <property type="component" value="Unassembled WGS sequence"/>
</dbReference>
<dbReference type="EMBL" id="PFBV01000003">
    <property type="protein sequence ID" value="PIT88499.1"/>
    <property type="molecule type" value="Genomic_DNA"/>
</dbReference>
<evidence type="ECO:0000313" key="2">
    <source>
        <dbReference type="EMBL" id="PIT88499.1"/>
    </source>
</evidence>
<feature type="transmembrane region" description="Helical" evidence="1">
    <location>
        <begin position="21"/>
        <end position="43"/>
    </location>
</feature>
<comment type="caution">
    <text evidence="2">The sequence shown here is derived from an EMBL/GenBank/DDBJ whole genome shotgun (WGS) entry which is preliminary data.</text>
</comment>
<gene>
    <name evidence="2" type="ORF">COU29_01815</name>
</gene>
<keyword evidence="1" id="KW-1133">Transmembrane helix</keyword>
<proteinExistence type="predicted"/>
<organism evidence="2 3">
    <name type="scientific">Candidatus Magasanikbacteria bacterium CG10_big_fil_rev_8_21_14_0_10_36_32</name>
    <dbReference type="NCBI Taxonomy" id="1974646"/>
    <lineage>
        <taxon>Bacteria</taxon>
        <taxon>Candidatus Magasanikiibacteriota</taxon>
    </lineage>
</organism>
<feature type="transmembrane region" description="Helical" evidence="1">
    <location>
        <begin position="49"/>
        <end position="76"/>
    </location>
</feature>
<evidence type="ECO:0000313" key="3">
    <source>
        <dbReference type="Proteomes" id="UP000231426"/>
    </source>
</evidence>